<dbReference type="Gene3D" id="3.90.1200.10">
    <property type="match status" value="1"/>
</dbReference>
<dbReference type="EMBL" id="SDWW01000020">
    <property type="protein sequence ID" value="RYV51195.1"/>
    <property type="molecule type" value="Genomic_DNA"/>
</dbReference>
<accession>A0A4Q5MZM7</accession>
<reference evidence="2 3" key="1">
    <citation type="submission" date="2019-01" db="EMBL/GenBank/DDBJ databases">
        <title>Novel species of Cellulomonas.</title>
        <authorList>
            <person name="Liu Q."/>
            <person name="Xin Y.-H."/>
        </authorList>
    </citation>
    <scope>NUCLEOTIDE SEQUENCE [LARGE SCALE GENOMIC DNA]</scope>
    <source>
        <strain evidence="2 3">HLT2-17</strain>
    </source>
</reference>
<comment type="caution">
    <text evidence="2">The sequence shown here is derived from an EMBL/GenBank/DDBJ whole genome shotgun (WGS) entry which is preliminary data.</text>
</comment>
<dbReference type="InterPro" id="IPR011009">
    <property type="entry name" value="Kinase-like_dom_sf"/>
</dbReference>
<dbReference type="Proteomes" id="UP000293764">
    <property type="component" value="Unassembled WGS sequence"/>
</dbReference>
<evidence type="ECO:0000313" key="2">
    <source>
        <dbReference type="EMBL" id="RYV51195.1"/>
    </source>
</evidence>
<evidence type="ECO:0000313" key="3">
    <source>
        <dbReference type="Proteomes" id="UP000293764"/>
    </source>
</evidence>
<organism evidence="2 3">
    <name type="scientific">Pengzhenrongella frigida</name>
    <dbReference type="NCBI Taxonomy" id="1259133"/>
    <lineage>
        <taxon>Bacteria</taxon>
        <taxon>Bacillati</taxon>
        <taxon>Actinomycetota</taxon>
        <taxon>Actinomycetes</taxon>
        <taxon>Micrococcales</taxon>
        <taxon>Pengzhenrongella</taxon>
    </lineage>
</organism>
<protein>
    <submittedName>
        <fullName evidence="2">Aminoglycoside phosphotransferase family protein</fullName>
    </submittedName>
</protein>
<evidence type="ECO:0000259" key="1">
    <source>
        <dbReference type="Pfam" id="PF01636"/>
    </source>
</evidence>
<name>A0A4Q5MZM7_9MICO</name>
<feature type="domain" description="Aminoglycoside phosphotransferase" evidence="1">
    <location>
        <begin position="140"/>
        <end position="197"/>
    </location>
</feature>
<dbReference type="GO" id="GO:0016740">
    <property type="term" value="F:transferase activity"/>
    <property type="evidence" value="ECO:0007669"/>
    <property type="project" value="UniProtKB-KW"/>
</dbReference>
<proteinExistence type="predicted"/>
<sequence>MTASHSRRHVQPAAPAAAEGLWSDDEVEVPLPGGDVTDGVVRVGDTVRRPIGPHSRLVHDVLTHLDQVGFAGSPRFLGLDAKGREVLTFVAGEVAGRPWPAWVADERRIVSVARLVRSYDDAVVTLPIPESGADPQFAAPAGTPPSVAGRAELLGHMDVTPENVVFRDAEAVALIDFDLVRPATRAEEVGNVLQWWAPLMPIEDREPVLRDVDPIARAMVIVDAYGLSDADRDLLVPVMRNAADRTWYLMKQRAEDLGGG</sequence>
<dbReference type="InterPro" id="IPR002575">
    <property type="entry name" value="Aminoglycoside_PTrfase"/>
</dbReference>
<keyword evidence="3" id="KW-1185">Reference proteome</keyword>
<dbReference type="OrthoDB" id="236897at2"/>
<dbReference type="SUPFAM" id="SSF56112">
    <property type="entry name" value="Protein kinase-like (PK-like)"/>
    <property type="match status" value="1"/>
</dbReference>
<dbReference type="RefSeq" id="WP_130102517.1">
    <property type="nucleotide sequence ID" value="NZ_SDWW01000020.1"/>
</dbReference>
<dbReference type="Pfam" id="PF01636">
    <property type="entry name" value="APH"/>
    <property type="match status" value="1"/>
</dbReference>
<keyword evidence="2" id="KW-0808">Transferase</keyword>
<dbReference type="AlphaFoldDB" id="A0A4Q5MZM7"/>
<gene>
    <name evidence="2" type="ORF">EUA98_09905</name>
</gene>